<reference evidence="1 2" key="1">
    <citation type="submission" date="2013-07" db="EMBL/GenBank/DDBJ databases">
        <title>Comparative Genomic and Metabolomic Analysis of Twelve Strains of Pseudoalteromonas luteoviolacea.</title>
        <authorList>
            <person name="Vynne N.G."/>
            <person name="Mansson M."/>
            <person name="Gram L."/>
        </authorList>
    </citation>
    <scope>NUCLEOTIDE SEQUENCE [LARGE SCALE GENOMIC DNA]</scope>
    <source>
        <strain evidence="1 2">H33</strain>
    </source>
</reference>
<name>A0A162AJ62_9GAMM</name>
<comment type="caution">
    <text evidence="1">The sequence shown here is derived from an EMBL/GenBank/DDBJ whole genome shotgun (WGS) entry which is preliminary data.</text>
</comment>
<protein>
    <submittedName>
        <fullName evidence="1">Uncharacterized protein</fullName>
    </submittedName>
</protein>
<dbReference type="PATRIC" id="fig|1365251.3.peg.2149"/>
<proteinExistence type="predicted"/>
<organism evidence="1 2">
    <name type="scientific">Pseudoalteromonas luteoviolacea H33</name>
    <dbReference type="NCBI Taxonomy" id="1365251"/>
    <lineage>
        <taxon>Bacteria</taxon>
        <taxon>Pseudomonadati</taxon>
        <taxon>Pseudomonadota</taxon>
        <taxon>Gammaproteobacteria</taxon>
        <taxon>Alteromonadales</taxon>
        <taxon>Pseudoalteromonadaceae</taxon>
        <taxon>Pseudoalteromonas</taxon>
    </lineage>
</organism>
<sequence length="184" mass="20591">MKTHIILLFVATLSVSESVEARSVSFNATECQQRYVNPGEETLKYRHFSSSSIENTTNKNIYVYCPINLDQSAPIESVYAYFNTASKHPHSDASCTLEIRGMANPSVKLSTTNGVFELSSRLTMKPSEEFQANLQSYQANYQNFMGGDISAFINCKLPRVSDDALSSGYGFTRMMGYVVNYQTH</sequence>
<accession>A0A162AJ62</accession>
<dbReference type="AlphaFoldDB" id="A0A162AJ62"/>
<dbReference type="RefSeq" id="WP_063361662.1">
    <property type="nucleotide sequence ID" value="NZ_AUXZ01000070.1"/>
</dbReference>
<gene>
    <name evidence="1" type="ORF">N476_14680</name>
</gene>
<evidence type="ECO:0000313" key="2">
    <source>
        <dbReference type="Proteomes" id="UP000076503"/>
    </source>
</evidence>
<dbReference type="EMBL" id="AUXZ01000070">
    <property type="protein sequence ID" value="KZN50884.1"/>
    <property type="molecule type" value="Genomic_DNA"/>
</dbReference>
<dbReference type="Proteomes" id="UP000076503">
    <property type="component" value="Unassembled WGS sequence"/>
</dbReference>
<dbReference type="OrthoDB" id="6297523at2"/>
<evidence type="ECO:0000313" key="1">
    <source>
        <dbReference type="EMBL" id="KZN50884.1"/>
    </source>
</evidence>